<sequence>MADMRDSPREVSSYLRKVRKPQLERQRRERINVSIDRLKLLIADTIRQQKAPMTRIDKADVLELTVFHLTRLQQCERATRVASEATASSYNAGFRDCARETETLLGATNATDTSLTTSVSDHLHGVYIEKTKSAEECRLTKTNIQKSSTHVHPAQDQHMLMSTPRRADDRMDGQMEIPEFSPISRLLEGQCDVSIHHSSSSSSSFQSDEFGFSSLNVSSGVQARDSLASEGEVSIGQNTRDNIGHVIKDNVRKPQLERQRRERINASIERLKLLIADTIRQQKAPMTRIDKADVLELTVFHLTRLQQCERATRVASEATASSYNAGFRDYARETVTLLGATNATDTSLTTSVSDHPHGVYIEKTKSAEESRLTKTEIQSSFTHFHPAQDQHMFMSTPRRADDRMDGHMEIRVLSPISRLLEGQCDVSIHHSSSSSSSFQSNESGFSSLNVSSCVQARDSLASEGEVSIGQNTRDNIGHVIKDNVWRPW</sequence>
<evidence type="ECO:0000256" key="2">
    <source>
        <dbReference type="ARBA" id="ARBA00023015"/>
    </source>
</evidence>
<proteinExistence type="predicted"/>
<dbReference type="Proteomes" id="UP001164746">
    <property type="component" value="Chromosome 17"/>
</dbReference>
<dbReference type="Gene3D" id="4.10.280.10">
    <property type="entry name" value="Helix-loop-helix DNA-binding domain"/>
    <property type="match status" value="2"/>
</dbReference>
<evidence type="ECO:0000313" key="7">
    <source>
        <dbReference type="Proteomes" id="UP001164746"/>
    </source>
</evidence>
<dbReference type="EMBL" id="CP111028">
    <property type="protein sequence ID" value="WAR30787.1"/>
    <property type="molecule type" value="Genomic_DNA"/>
</dbReference>
<comment type="subcellular location">
    <subcellularLocation>
        <location evidence="1">Nucleus</location>
    </subcellularLocation>
</comment>
<reference evidence="6" key="1">
    <citation type="submission" date="2022-11" db="EMBL/GenBank/DDBJ databases">
        <title>Centuries of genome instability and evolution in soft-shell clam transmissible cancer (bioRxiv).</title>
        <authorList>
            <person name="Hart S.F.M."/>
            <person name="Yonemitsu M.A."/>
            <person name="Giersch R.M."/>
            <person name="Beal B.F."/>
            <person name="Arriagada G."/>
            <person name="Davis B.W."/>
            <person name="Ostrander E.A."/>
            <person name="Goff S.P."/>
            <person name="Metzger M.J."/>
        </authorList>
    </citation>
    <scope>NUCLEOTIDE SEQUENCE</scope>
    <source>
        <strain evidence="6">MELC-2E11</strain>
        <tissue evidence="6">Siphon/mantle</tissue>
    </source>
</reference>
<evidence type="ECO:0000256" key="1">
    <source>
        <dbReference type="ARBA" id="ARBA00004123"/>
    </source>
</evidence>
<organism evidence="6 7">
    <name type="scientific">Mya arenaria</name>
    <name type="common">Soft-shell clam</name>
    <dbReference type="NCBI Taxonomy" id="6604"/>
    <lineage>
        <taxon>Eukaryota</taxon>
        <taxon>Metazoa</taxon>
        <taxon>Spiralia</taxon>
        <taxon>Lophotrochozoa</taxon>
        <taxon>Mollusca</taxon>
        <taxon>Bivalvia</taxon>
        <taxon>Autobranchia</taxon>
        <taxon>Heteroconchia</taxon>
        <taxon>Euheterodonta</taxon>
        <taxon>Imparidentia</taxon>
        <taxon>Neoheterodontei</taxon>
        <taxon>Myida</taxon>
        <taxon>Myoidea</taxon>
        <taxon>Myidae</taxon>
        <taxon>Mya</taxon>
    </lineage>
</organism>
<dbReference type="InterPro" id="IPR050370">
    <property type="entry name" value="HES_HEY"/>
</dbReference>
<protein>
    <submittedName>
        <fullName evidence="6">HES1-like protein</fullName>
    </submittedName>
</protein>
<evidence type="ECO:0000256" key="3">
    <source>
        <dbReference type="ARBA" id="ARBA00023163"/>
    </source>
</evidence>
<gene>
    <name evidence="6" type="ORF">MAR_033329</name>
</gene>
<dbReference type="Pfam" id="PF00010">
    <property type="entry name" value="HLH"/>
    <property type="match status" value="2"/>
</dbReference>
<evidence type="ECO:0000256" key="4">
    <source>
        <dbReference type="ARBA" id="ARBA00023242"/>
    </source>
</evidence>
<dbReference type="SUPFAM" id="SSF47459">
    <property type="entry name" value="HLH, helix-loop-helix DNA-binding domain"/>
    <property type="match status" value="2"/>
</dbReference>
<evidence type="ECO:0000259" key="5">
    <source>
        <dbReference type="PROSITE" id="PS50888"/>
    </source>
</evidence>
<feature type="domain" description="BHLH" evidence="5">
    <location>
        <begin position="15"/>
        <end position="72"/>
    </location>
</feature>
<dbReference type="InterPro" id="IPR011598">
    <property type="entry name" value="bHLH_dom"/>
</dbReference>
<keyword evidence="3" id="KW-0804">Transcription</keyword>
<dbReference type="InterPro" id="IPR003650">
    <property type="entry name" value="Orange_dom"/>
</dbReference>
<dbReference type="SMART" id="SM00353">
    <property type="entry name" value="HLH"/>
    <property type="match status" value="2"/>
</dbReference>
<dbReference type="SMART" id="SM00511">
    <property type="entry name" value="ORANGE"/>
    <property type="match status" value="2"/>
</dbReference>
<dbReference type="PANTHER" id="PTHR10985">
    <property type="entry name" value="BASIC HELIX-LOOP-HELIX TRANSCRIPTION FACTOR, HES-RELATED"/>
    <property type="match status" value="1"/>
</dbReference>
<dbReference type="InterPro" id="IPR036638">
    <property type="entry name" value="HLH_DNA-bd_sf"/>
</dbReference>
<name>A0ABY7G8P5_MYAAR</name>
<keyword evidence="7" id="KW-1185">Reference proteome</keyword>
<keyword evidence="4" id="KW-0539">Nucleus</keyword>
<dbReference type="PROSITE" id="PS50888">
    <property type="entry name" value="BHLH"/>
    <property type="match status" value="2"/>
</dbReference>
<feature type="domain" description="BHLH" evidence="5">
    <location>
        <begin position="248"/>
        <end position="305"/>
    </location>
</feature>
<accession>A0ABY7G8P5</accession>
<evidence type="ECO:0000313" key="6">
    <source>
        <dbReference type="EMBL" id="WAR30787.1"/>
    </source>
</evidence>
<keyword evidence="2" id="KW-0805">Transcription regulation</keyword>